<evidence type="ECO:0000313" key="2">
    <source>
        <dbReference type="EMBL" id="WFT74180.1"/>
    </source>
</evidence>
<evidence type="ECO:0000313" key="3">
    <source>
        <dbReference type="Proteomes" id="UP001221597"/>
    </source>
</evidence>
<reference evidence="2 3" key="1">
    <citation type="submission" date="2023-04" db="EMBL/GenBank/DDBJ databases">
        <title>Genome sequence of Halobacillus naozhouensis KACC 21980.</title>
        <authorList>
            <person name="Kim S."/>
            <person name="Heo J."/>
            <person name="Kwon S.-W."/>
        </authorList>
    </citation>
    <scope>NUCLEOTIDE SEQUENCE [LARGE SCALE GENOMIC DNA]</scope>
    <source>
        <strain evidence="2 3">KCTC 13234</strain>
    </source>
</reference>
<dbReference type="Proteomes" id="UP001221597">
    <property type="component" value="Chromosome"/>
</dbReference>
<dbReference type="RefSeq" id="WP_283076182.1">
    <property type="nucleotide sequence ID" value="NZ_CP121671.1"/>
</dbReference>
<protein>
    <submittedName>
        <fullName evidence="2">Uncharacterized protein</fullName>
    </submittedName>
</protein>
<name>A0ABY8J096_9BACI</name>
<sequence>MISKELMLLDRQPERSRNQSLMLAGYGVFIWSIAYMLPHLYWAMAEQWVFRF</sequence>
<dbReference type="EMBL" id="CP121671">
    <property type="protein sequence ID" value="WFT74180.1"/>
    <property type="molecule type" value="Genomic_DNA"/>
</dbReference>
<feature type="transmembrane region" description="Helical" evidence="1">
    <location>
        <begin position="21"/>
        <end position="42"/>
    </location>
</feature>
<evidence type="ECO:0000256" key="1">
    <source>
        <dbReference type="SAM" id="Phobius"/>
    </source>
</evidence>
<gene>
    <name evidence="2" type="ORF">P9989_17715</name>
</gene>
<keyword evidence="1" id="KW-0472">Membrane</keyword>
<keyword evidence="3" id="KW-1185">Reference proteome</keyword>
<accession>A0ABY8J096</accession>
<proteinExistence type="predicted"/>
<keyword evidence="1" id="KW-1133">Transmembrane helix</keyword>
<organism evidence="2 3">
    <name type="scientific">Halobacillus naozhouensis</name>
    <dbReference type="NCBI Taxonomy" id="554880"/>
    <lineage>
        <taxon>Bacteria</taxon>
        <taxon>Bacillati</taxon>
        <taxon>Bacillota</taxon>
        <taxon>Bacilli</taxon>
        <taxon>Bacillales</taxon>
        <taxon>Bacillaceae</taxon>
        <taxon>Halobacillus</taxon>
    </lineage>
</organism>
<keyword evidence="1" id="KW-0812">Transmembrane</keyword>